<accession>A0ABR2YDI8</accession>
<dbReference type="Pfam" id="PF00270">
    <property type="entry name" value="DEAD"/>
    <property type="match status" value="1"/>
</dbReference>
<feature type="domain" description="Helicase C-terminal" evidence="7">
    <location>
        <begin position="228"/>
        <end position="397"/>
    </location>
</feature>
<dbReference type="SMART" id="SM00847">
    <property type="entry name" value="HA2"/>
    <property type="match status" value="1"/>
</dbReference>
<keyword evidence="9" id="KW-1185">Reference proteome</keyword>
<organism evidence="8 9">
    <name type="scientific">Coccomyxa subellipsoidea</name>
    <dbReference type="NCBI Taxonomy" id="248742"/>
    <lineage>
        <taxon>Eukaryota</taxon>
        <taxon>Viridiplantae</taxon>
        <taxon>Chlorophyta</taxon>
        <taxon>core chlorophytes</taxon>
        <taxon>Trebouxiophyceae</taxon>
        <taxon>Trebouxiophyceae incertae sedis</taxon>
        <taxon>Coccomyxaceae</taxon>
        <taxon>Coccomyxa</taxon>
    </lineage>
</organism>
<dbReference type="SMART" id="SM00487">
    <property type="entry name" value="DEXDc"/>
    <property type="match status" value="1"/>
</dbReference>
<comment type="caution">
    <text evidence="8">The sequence shown here is derived from an EMBL/GenBank/DDBJ whole genome shotgun (WGS) entry which is preliminary data.</text>
</comment>
<reference evidence="8 9" key="1">
    <citation type="journal article" date="2024" name="Nat. Commun.">
        <title>Phylogenomics reveals the evolutionary origins of lichenization in chlorophyte algae.</title>
        <authorList>
            <person name="Puginier C."/>
            <person name="Libourel C."/>
            <person name="Otte J."/>
            <person name="Skaloud P."/>
            <person name="Haon M."/>
            <person name="Grisel S."/>
            <person name="Petersen M."/>
            <person name="Berrin J.G."/>
            <person name="Delaux P.M."/>
            <person name="Dal Grande F."/>
            <person name="Keller J."/>
        </authorList>
    </citation>
    <scope>NUCLEOTIDE SEQUENCE [LARGE SCALE GENOMIC DNA]</scope>
    <source>
        <strain evidence="8 9">SAG 216-7</strain>
    </source>
</reference>
<dbReference type="SUPFAM" id="SSF52540">
    <property type="entry name" value="P-loop containing nucleoside triphosphate hydrolases"/>
    <property type="match status" value="2"/>
</dbReference>
<dbReference type="PANTHER" id="PTHR43519:SF1">
    <property type="entry name" value="ATP-DEPENDENT RNA HELICASE HRPB"/>
    <property type="match status" value="1"/>
</dbReference>
<dbReference type="InterPro" id="IPR007502">
    <property type="entry name" value="Helicase-assoc_dom"/>
</dbReference>
<keyword evidence="1" id="KW-0547">Nucleotide-binding</keyword>
<evidence type="ECO:0000256" key="1">
    <source>
        <dbReference type="ARBA" id="ARBA00022741"/>
    </source>
</evidence>
<dbReference type="Pfam" id="PF00271">
    <property type="entry name" value="Helicase_C"/>
    <property type="match status" value="1"/>
</dbReference>
<dbReference type="SMART" id="SM00490">
    <property type="entry name" value="HELICc"/>
    <property type="match status" value="1"/>
</dbReference>
<evidence type="ECO:0000256" key="5">
    <source>
        <dbReference type="SAM" id="MobiDB-lite"/>
    </source>
</evidence>
<feature type="compositionally biased region" description="Low complexity" evidence="5">
    <location>
        <begin position="827"/>
        <end position="836"/>
    </location>
</feature>
<dbReference type="InterPro" id="IPR011545">
    <property type="entry name" value="DEAD/DEAH_box_helicase_dom"/>
</dbReference>
<dbReference type="Proteomes" id="UP001491310">
    <property type="component" value="Unassembled WGS sequence"/>
</dbReference>
<evidence type="ECO:0000313" key="9">
    <source>
        <dbReference type="Proteomes" id="UP001491310"/>
    </source>
</evidence>
<dbReference type="Gene3D" id="3.40.50.300">
    <property type="entry name" value="P-loop containing nucleotide triphosphate hydrolases"/>
    <property type="match status" value="2"/>
</dbReference>
<dbReference type="Pfam" id="PF04408">
    <property type="entry name" value="WHD_HA2"/>
    <property type="match status" value="1"/>
</dbReference>
<keyword evidence="4" id="KW-0067">ATP-binding</keyword>
<dbReference type="InterPro" id="IPR027417">
    <property type="entry name" value="P-loop_NTPase"/>
</dbReference>
<dbReference type="EMBL" id="JALJOT010000015">
    <property type="protein sequence ID" value="KAK9902856.1"/>
    <property type="molecule type" value="Genomic_DNA"/>
</dbReference>
<dbReference type="CDD" id="cd18791">
    <property type="entry name" value="SF2_C_RHA"/>
    <property type="match status" value="1"/>
</dbReference>
<dbReference type="InterPro" id="IPR001650">
    <property type="entry name" value="Helicase_C-like"/>
</dbReference>
<keyword evidence="2" id="KW-0378">Hydrolase</keyword>
<evidence type="ECO:0000259" key="6">
    <source>
        <dbReference type="PROSITE" id="PS51192"/>
    </source>
</evidence>
<sequence>MPNLVLRAPPGTGKTTVVPLAPLLHGSPWLAPKQRILVLEPRRLAARAAAVRLAANLGERVGDAVGYRTRVERRVGPNARIEVITTGVLLRRLQRDRALKGVAAIVLDEFHERSVEADLALVFCLDCQKRLRPDLRLVVMSATLGDDLAERLVSIMSSSARTATPSENGAAPNDSAAEEHVANSLDRSLGEEAAGSCRLLSCEGRMFPVRTKYLGAPGREKMDLEKAAAAAVVTALRESSSGDVLVFLPGAAEIRRTQQALVERVAKSVRVLPLYGALPLAQQDAAIRLDPSGARRVVLATSIAESSLTIEGVRAVVDSGMARVPVQDATSGLTRLDTLPASLASADQRRGRAGRLGPGVCYRLWSEAAHANLAEASPPEILSADLAPLALQLASWREDQPDGVVPELEWLDALPAEGLQRAVTLLQSLGALDSDGRITPEGRSMAALGEHPRLARMVLTSARLSCEPLGCMLAALISEGDFLRNAGDVTADVAPRLRMLLDPGSRPAHIQAAMAPILKSTERLLQSIGAERDAFAEPSTAGAAAVVPGHPSKLDLKMAAASPDQAIGAATPDQTTAAATPHQATATTAPDQAAAVEAEVETFRASIEAQAHGPMPGVLIAAAYPERIAQRQSRGNRDRPGYMLANGASVRLPAAGNPLGLHKLLAVATTGGLRDRGRNDTIWLAASLDATALEEAAPQLLRSHTHVFWAPGAKAVVGRRQRCIGEIILEEEPMDVTNEQALPILTKALHGSGSSPLAALKLSQQAVAFRQRVTWLRRFCTRHLEGRILAQVQNLDWHAIFRSLLDEDQHSIVDELAPEAPDTPEVGSSRRSASKAPKGKKKRGKK</sequence>
<dbReference type="PIRSF" id="PIRSF005496">
    <property type="entry name" value="ATP_hel_hrpB"/>
    <property type="match status" value="1"/>
</dbReference>
<protein>
    <recommendedName>
        <fullName evidence="10">ATP-dependent helicase HrpB</fullName>
    </recommendedName>
</protein>
<evidence type="ECO:0000313" key="8">
    <source>
        <dbReference type="EMBL" id="KAK9902856.1"/>
    </source>
</evidence>
<feature type="domain" description="Helicase ATP-binding" evidence="6">
    <location>
        <begin position="1"/>
        <end position="162"/>
    </location>
</feature>
<proteinExistence type="predicted"/>
<dbReference type="Gene3D" id="1.20.120.1080">
    <property type="match status" value="1"/>
</dbReference>
<dbReference type="InterPro" id="IPR048333">
    <property type="entry name" value="HA2_WH"/>
</dbReference>
<feature type="region of interest" description="Disordered" evidence="5">
    <location>
        <begin position="159"/>
        <end position="184"/>
    </location>
</feature>
<dbReference type="InterPro" id="IPR010225">
    <property type="entry name" value="HrpB"/>
</dbReference>
<evidence type="ECO:0000259" key="7">
    <source>
        <dbReference type="PROSITE" id="PS51194"/>
    </source>
</evidence>
<dbReference type="InterPro" id="IPR014001">
    <property type="entry name" value="Helicase_ATP-bd"/>
</dbReference>
<evidence type="ECO:0000256" key="4">
    <source>
        <dbReference type="ARBA" id="ARBA00022840"/>
    </source>
</evidence>
<feature type="compositionally biased region" description="Basic residues" evidence="5">
    <location>
        <begin position="837"/>
        <end position="846"/>
    </location>
</feature>
<gene>
    <name evidence="8" type="ORF">WJX75_008644</name>
</gene>
<evidence type="ECO:0000256" key="2">
    <source>
        <dbReference type="ARBA" id="ARBA00022801"/>
    </source>
</evidence>
<dbReference type="PANTHER" id="PTHR43519">
    <property type="entry name" value="ATP-DEPENDENT RNA HELICASE HRPB"/>
    <property type="match status" value="1"/>
</dbReference>
<evidence type="ECO:0000256" key="3">
    <source>
        <dbReference type="ARBA" id="ARBA00022806"/>
    </source>
</evidence>
<keyword evidence="3" id="KW-0347">Helicase</keyword>
<evidence type="ECO:0008006" key="10">
    <source>
        <dbReference type="Google" id="ProtNLM"/>
    </source>
</evidence>
<dbReference type="PROSITE" id="PS51194">
    <property type="entry name" value="HELICASE_CTER"/>
    <property type="match status" value="1"/>
</dbReference>
<feature type="region of interest" description="Disordered" evidence="5">
    <location>
        <begin position="815"/>
        <end position="846"/>
    </location>
</feature>
<dbReference type="PROSITE" id="PS51192">
    <property type="entry name" value="HELICASE_ATP_BIND_1"/>
    <property type="match status" value="1"/>
</dbReference>
<name>A0ABR2YDI8_9CHLO</name>